<feature type="domain" description="J" evidence="2">
    <location>
        <begin position="76"/>
        <end position="143"/>
    </location>
</feature>
<feature type="transmembrane region" description="Helical" evidence="1">
    <location>
        <begin position="49"/>
        <end position="65"/>
    </location>
</feature>
<dbReference type="InterPro" id="IPR050817">
    <property type="entry name" value="DjlA_DnaK_co-chaperone"/>
</dbReference>
<evidence type="ECO:0000313" key="3">
    <source>
        <dbReference type="EMBL" id="PHH83145.1"/>
    </source>
</evidence>
<keyword evidence="1" id="KW-0472">Membrane</keyword>
<keyword evidence="1" id="KW-0812">Transmembrane</keyword>
<dbReference type="InterPro" id="IPR001623">
    <property type="entry name" value="DnaJ_domain"/>
</dbReference>
<sequence>MSHLLSYIGWWFLPNLVASWVQAVYYAMVIRAGHGKPAPGSARHQYHQRIIKILVIAVYLVYTIYEADYELRAAPTFYKELSLPVTASERDIKSRFRRLAALHHPDKAGSGSDSAAAAMFIHLKLASDTLQDGARRFAYQRFGPDVVDWQKCVTIRDHVSRGIVSGILPHYAVIAATNYVLGLVGYLNFGKFYRWLIVAIILVFEIHTVTRPTFTPPINLLNAIITPLTSRPPYLPFEVIQLTRRISVTVYIALVQIGPLLMQHFQGGQRLPPDSDMALQQGVQRLEAMSRQLDTDATRLMDTELAPFKGDGEAISNLRGKVREWLVQNTIRADPMVRDALGSSLRRRRMDAPSGARGNR</sequence>
<dbReference type="SMART" id="SM00271">
    <property type="entry name" value="DnaJ"/>
    <property type="match status" value="1"/>
</dbReference>
<dbReference type="Proteomes" id="UP000224854">
    <property type="component" value="Unassembled WGS sequence"/>
</dbReference>
<reference evidence="3 4" key="1">
    <citation type="submission" date="2017-06" db="EMBL/GenBank/DDBJ databases">
        <title>Ant-infecting Ophiocordyceps genomes reveal a high diversity of potential behavioral manipulation genes and a possible major role for enterotoxins.</title>
        <authorList>
            <person name="De Bekker C."/>
            <person name="Evans H.C."/>
            <person name="Brachmann A."/>
            <person name="Hughes D.P."/>
        </authorList>
    </citation>
    <scope>NUCLEOTIDE SEQUENCE [LARGE SCALE GENOMIC DNA]</scope>
    <source>
        <strain evidence="3 4">1348a</strain>
    </source>
</reference>
<dbReference type="OrthoDB" id="436519at2759"/>
<dbReference type="PANTHER" id="PTHR24074">
    <property type="entry name" value="CO-CHAPERONE PROTEIN DJLA"/>
    <property type="match status" value="1"/>
</dbReference>
<dbReference type="CDD" id="cd06257">
    <property type="entry name" value="DnaJ"/>
    <property type="match status" value="1"/>
</dbReference>
<accession>A0A2C5ZMA1</accession>
<dbReference type="SUPFAM" id="SSF46565">
    <property type="entry name" value="Chaperone J-domain"/>
    <property type="match status" value="1"/>
</dbReference>
<feature type="transmembrane region" description="Helical" evidence="1">
    <location>
        <begin position="167"/>
        <end position="187"/>
    </location>
</feature>
<dbReference type="Gene3D" id="1.10.287.110">
    <property type="entry name" value="DnaJ domain"/>
    <property type="match status" value="1"/>
</dbReference>
<dbReference type="PROSITE" id="PS50076">
    <property type="entry name" value="DNAJ_2"/>
    <property type="match status" value="1"/>
</dbReference>
<protein>
    <recommendedName>
        <fullName evidence="2">J domain-containing protein</fullName>
    </recommendedName>
</protein>
<dbReference type="InterPro" id="IPR036869">
    <property type="entry name" value="J_dom_sf"/>
</dbReference>
<evidence type="ECO:0000259" key="2">
    <source>
        <dbReference type="PROSITE" id="PS50076"/>
    </source>
</evidence>
<dbReference type="AlphaFoldDB" id="A0A2C5ZMA1"/>
<dbReference type="EMBL" id="NJEU01000026">
    <property type="protein sequence ID" value="PHH83145.1"/>
    <property type="molecule type" value="Genomic_DNA"/>
</dbReference>
<evidence type="ECO:0000256" key="1">
    <source>
        <dbReference type="SAM" id="Phobius"/>
    </source>
</evidence>
<dbReference type="Pfam" id="PF00226">
    <property type="entry name" value="DnaJ"/>
    <property type="match status" value="1"/>
</dbReference>
<gene>
    <name evidence="3" type="ORF">CDD82_3438</name>
</gene>
<name>A0A2C5ZMA1_9HYPO</name>
<keyword evidence="1" id="KW-1133">Transmembrane helix</keyword>
<organism evidence="3 4">
    <name type="scientific">Ophiocordyceps australis</name>
    <dbReference type="NCBI Taxonomy" id="1399860"/>
    <lineage>
        <taxon>Eukaryota</taxon>
        <taxon>Fungi</taxon>
        <taxon>Dikarya</taxon>
        <taxon>Ascomycota</taxon>
        <taxon>Pezizomycotina</taxon>
        <taxon>Sordariomycetes</taxon>
        <taxon>Hypocreomycetidae</taxon>
        <taxon>Hypocreales</taxon>
        <taxon>Ophiocordycipitaceae</taxon>
        <taxon>Ophiocordyceps</taxon>
    </lineage>
</organism>
<proteinExistence type="predicted"/>
<feature type="transmembrane region" description="Helical" evidence="1">
    <location>
        <begin position="192"/>
        <end position="210"/>
    </location>
</feature>
<comment type="caution">
    <text evidence="3">The sequence shown here is derived from an EMBL/GenBank/DDBJ whole genome shotgun (WGS) entry which is preliminary data.</text>
</comment>
<evidence type="ECO:0000313" key="4">
    <source>
        <dbReference type="Proteomes" id="UP000224854"/>
    </source>
</evidence>
<keyword evidence="4" id="KW-1185">Reference proteome</keyword>
<feature type="transmembrane region" description="Helical" evidence="1">
    <location>
        <begin position="6"/>
        <end position="28"/>
    </location>
</feature>